<feature type="domain" description="Histone chaperone RTT106/FACT complex subunit SPT16-like middle" evidence="14">
    <location>
        <begin position="821"/>
        <end position="911"/>
    </location>
</feature>
<evidence type="ECO:0000256" key="1">
    <source>
        <dbReference type="ARBA" id="ARBA00010779"/>
    </source>
</evidence>
<keyword evidence="3 10" id="KW-0235">DNA replication</keyword>
<keyword evidence="6" id="KW-0175">Coiled coil</keyword>
<dbReference type="GO" id="GO:0006368">
    <property type="term" value="P:transcription elongation by RNA polymerase II"/>
    <property type="evidence" value="ECO:0007669"/>
    <property type="project" value="TreeGrafter"/>
</dbReference>
<comment type="subcellular location">
    <subcellularLocation>
        <location evidence="10">Nucleus</location>
    </subcellularLocation>
    <subcellularLocation>
        <location evidence="10">Chromosome</location>
    </subcellularLocation>
</comment>
<dbReference type="GO" id="GO:0035101">
    <property type="term" value="C:FACT complex"/>
    <property type="evidence" value="ECO:0007669"/>
    <property type="project" value="UniProtKB-UniRule"/>
</dbReference>
<dbReference type="SMART" id="SM01286">
    <property type="entry name" value="SPT16"/>
    <property type="match status" value="1"/>
</dbReference>
<evidence type="ECO:0000259" key="12">
    <source>
        <dbReference type="SMART" id="SM01285"/>
    </source>
</evidence>
<organism evidence="15 16">
    <name type="scientific">Hypsibius exemplaris</name>
    <name type="common">Freshwater tardigrade</name>
    <dbReference type="NCBI Taxonomy" id="2072580"/>
    <lineage>
        <taxon>Eukaryota</taxon>
        <taxon>Metazoa</taxon>
        <taxon>Ecdysozoa</taxon>
        <taxon>Tardigrada</taxon>
        <taxon>Eutardigrada</taxon>
        <taxon>Parachela</taxon>
        <taxon>Hypsibioidea</taxon>
        <taxon>Hypsibiidae</taxon>
        <taxon>Hypsibius</taxon>
    </lineage>
</organism>
<dbReference type="OrthoDB" id="10251642at2759"/>
<reference evidence="16" key="1">
    <citation type="submission" date="2017-01" db="EMBL/GenBank/DDBJ databases">
        <title>Comparative genomics of anhydrobiosis in the tardigrade Hypsibius dujardini.</title>
        <authorList>
            <person name="Yoshida Y."/>
            <person name="Koutsovoulos G."/>
            <person name="Laetsch D."/>
            <person name="Stevens L."/>
            <person name="Kumar S."/>
            <person name="Horikawa D."/>
            <person name="Ishino K."/>
            <person name="Komine S."/>
            <person name="Tomita M."/>
            <person name="Blaxter M."/>
            <person name="Arakawa K."/>
        </authorList>
    </citation>
    <scope>NUCLEOTIDE SEQUENCE [LARGE SCALE GENOMIC DNA]</scope>
    <source>
        <strain evidence="16">Z151</strain>
    </source>
</reference>
<dbReference type="Pfam" id="PF24824">
    <property type="entry name" value="PH_SPT16"/>
    <property type="match status" value="1"/>
</dbReference>
<dbReference type="SMART" id="SM01285">
    <property type="entry name" value="FACT-Spt16_Nlob"/>
    <property type="match status" value="1"/>
</dbReference>
<dbReference type="Pfam" id="PF00557">
    <property type="entry name" value="Peptidase_M24"/>
    <property type="match status" value="1"/>
</dbReference>
<sequence>MAPKSTPTLDKDAFSRRMKRIYAGWKSAKATEGSVNFSTVDALVVGLVKEEDVMYKKSAAFHLWLFGYELADTILVLCEDSIHMVASQKKIDFLKPLQGDENQAGVPPVKLYVRGKSDGGKEHFPGLIQAIKNSRQGKTIGIFAKEKLDGDAYTDWNNAITKAGFTKQDISMVVAYIMAPKDDKEIALMTKSSVCTVDLFKKFYWEQIMTAVDQDKRVKHLKIADGMDSAIKRREIIPNVSDPDDVEMCYPAIVQSGGKFNFKFNVTSENDNLQFGVICASFGVKYKEYCSNVARTVMVAPTKSQLACYDIAYELEEHIVKKLTAGARLCDVYEAGIAWLREKKPDLLENVKKNFGFATGLEFREAFLVINEKTTHMARKGMVFCVEVAFQGLKNPEGKTDAEKTFGIWLGDTVIVKETGPAEILTKGAQKKSKQVSIIVETAKDDDDKEDLAIIEVETATAGPAGRSRRTAVTGERLRTDFSGEEKRKKNQERLRDELNKKAYARLSKGKEEVAGPRLKKANVAYRNINNFPTDDEVKHLQIYVDKRAETLILPLFGEPVPFHISIIKSVAQSVEGDYTYLRINFLHPGAPVMGGQEKHVFSHPEAQFLKELTFRSSNTKEPGELAPASSNLTNTFRLVKELQKKYKTREQEEREHEGVIKQDTLMLNPNKNQPRLKDLFIRPPLSQKRISGALEAHVNGFRYTTLRGEKVDVLYNNIKHAFFQPCDGEMIILLHFHLKNAVVYQKRKIVDIQFYTEVGETTTDLGKHYHMHDRDDLASEQAERELRNRLTTAFKTFTEKVEAISKGDVDFDTPFRDLGFPGVPFRSTAILQPTSTCLVNLSEWPPFVITLDEVELVHFERVQFHIKNFDMVFVFKDYHRKPVLVTAIPMNLLEHVKSWLDNSDIYFTEGIQSLNWVKIMKTVGEDPKEFLREGGWQFLEPEDNATAAAEEDEEDDDEYKGSESEDAGSGSGSDSDDDSGDSEVDEEEEDDDASNEDLSSGEESGKDWDELEAEAAKADRQKAMEEEQESSRMPAKRPNQRFGGSGGGAKRMRR</sequence>
<keyword evidence="8 10" id="KW-0234">DNA repair</keyword>
<evidence type="ECO:0000256" key="2">
    <source>
        <dbReference type="ARBA" id="ARBA00022454"/>
    </source>
</evidence>
<evidence type="ECO:0000259" key="14">
    <source>
        <dbReference type="SMART" id="SM01287"/>
    </source>
</evidence>
<dbReference type="Gene3D" id="3.90.230.10">
    <property type="entry name" value="Creatinase/methionine aminopeptidase superfamily"/>
    <property type="match status" value="1"/>
</dbReference>
<evidence type="ECO:0000256" key="4">
    <source>
        <dbReference type="ARBA" id="ARBA00022763"/>
    </source>
</evidence>
<evidence type="ECO:0000256" key="3">
    <source>
        <dbReference type="ARBA" id="ARBA00022705"/>
    </source>
</evidence>
<keyword evidence="5 10" id="KW-0805">Transcription regulation</keyword>
<dbReference type="FunFam" id="3.40.350.10:FF:000005">
    <property type="entry name" value="SPT16 homolog, facilitates chromatin-remodeling subunit"/>
    <property type="match status" value="1"/>
</dbReference>
<dbReference type="FunFam" id="2.30.29.150:FF:000003">
    <property type="entry name" value="FACT complex subunit SPT16"/>
    <property type="match status" value="1"/>
</dbReference>
<dbReference type="Gene3D" id="2.30.29.210">
    <property type="entry name" value="FACT complex subunit Spt16p/Cdc68p"/>
    <property type="match status" value="1"/>
</dbReference>
<feature type="compositionally biased region" description="Basic and acidic residues" evidence="11">
    <location>
        <begin position="1004"/>
        <end position="1026"/>
    </location>
</feature>
<keyword evidence="9 10" id="KW-0539">Nucleus</keyword>
<comment type="function">
    <text evidence="10">Component of the FACT complex, a general chromatin factor that acts to reorganize nucleosomes. The FACT complex is involved in multiple processes that require DNA as a template such as mRNA elongation, DNA replication and DNA repair. During transcription elongation the FACT complex acts as a histone chaperone that both destabilizes and restores nucleosomal structure. It facilitates the passage of RNA polymerase II and transcription by promoting the dissociation of one histone H2A-H2B dimer from the nucleosome, then subsequently promotes the reestablishment of the nucleosome following the passage of RNA polymerase II.</text>
</comment>
<dbReference type="FunFam" id="3.90.230.10:FF:000005">
    <property type="entry name" value="FACT complex subunit spt16"/>
    <property type="match status" value="1"/>
</dbReference>
<evidence type="ECO:0000256" key="9">
    <source>
        <dbReference type="ARBA" id="ARBA00023242"/>
    </source>
</evidence>
<dbReference type="InterPro" id="IPR029148">
    <property type="entry name" value="FACT-SPT16_Nlobe"/>
</dbReference>
<feature type="compositionally biased region" description="Acidic residues" evidence="11">
    <location>
        <begin position="975"/>
        <end position="996"/>
    </location>
</feature>
<dbReference type="InterPro" id="IPR048969">
    <property type="entry name" value="FACT_SPT16_C"/>
</dbReference>
<dbReference type="InterPro" id="IPR000994">
    <property type="entry name" value="Pept_M24"/>
</dbReference>
<name>A0A1W0X2J8_HYPEX</name>
<dbReference type="InterPro" id="IPR056595">
    <property type="entry name" value="Fact-SPT16_PH"/>
</dbReference>
<dbReference type="Gene3D" id="2.30.29.150">
    <property type="match status" value="1"/>
</dbReference>
<dbReference type="Pfam" id="PF14826">
    <property type="entry name" value="FACT-Spt16_Nlob"/>
    <property type="match status" value="1"/>
</dbReference>
<accession>A0A1W0X2J8</accession>
<gene>
    <name evidence="15" type="ORF">BV898_04499</name>
</gene>
<dbReference type="InterPro" id="IPR011993">
    <property type="entry name" value="PH-like_dom_sf"/>
</dbReference>
<dbReference type="Gene3D" id="2.30.29.30">
    <property type="entry name" value="Pleckstrin-homology domain (PH domain)/Phosphotyrosine-binding domain (PTB)"/>
    <property type="match status" value="1"/>
</dbReference>
<comment type="subunit">
    <text evidence="10">Component of the FACT complex.</text>
</comment>
<feature type="compositionally biased region" description="Acidic residues" evidence="11">
    <location>
        <begin position="950"/>
        <end position="959"/>
    </location>
</feature>
<evidence type="ECO:0000313" key="16">
    <source>
        <dbReference type="Proteomes" id="UP000192578"/>
    </source>
</evidence>
<protein>
    <recommendedName>
        <fullName evidence="10">FACT complex subunit</fullName>
    </recommendedName>
</protein>
<evidence type="ECO:0000256" key="10">
    <source>
        <dbReference type="RuleBase" id="RU367052"/>
    </source>
</evidence>
<dbReference type="PANTHER" id="PTHR13980">
    <property type="entry name" value="CDC68 RELATED"/>
    <property type="match status" value="1"/>
</dbReference>
<dbReference type="Pfam" id="PF08644">
    <property type="entry name" value="SPT16"/>
    <property type="match status" value="1"/>
</dbReference>
<dbReference type="FunFam" id="2.30.29.30:FF:000017">
    <property type="entry name" value="FACT complex subunit SPT16"/>
    <property type="match status" value="1"/>
</dbReference>
<dbReference type="FunFam" id="2.30.29.210:FF:000001">
    <property type="entry name" value="FACT complex subunit spt16"/>
    <property type="match status" value="1"/>
</dbReference>
<dbReference type="Pfam" id="PF08512">
    <property type="entry name" value="Rttp106-like_middle"/>
    <property type="match status" value="1"/>
</dbReference>
<dbReference type="Gene3D" id="3.40.350.10">
    <property type="entry name" value="Creatinase/prolidase N-terminal domain"/>
    <property type="match status" value="1"/>
</dbReference>
<dbReference type="SUPFAM" id="SSF55920">
    <property type="entry name" value="Creatinase/aminopeptidase"/>
    <property type="match status" value="1"/>
</dbReference>
<dbReference type="InterPro" id="IPR029149">
    <property type="entry name" value="Creatin/AminoP/Spt16_N"/>
</dbReference>
<proteinExistence type="inferred from homology"/>
<evidence type="ECO:0000256" key="7">
    <source>
        <dbReference type="ARBA" id="ARBA00023163"/>
    </source>
</evidence>
<evidence type="ECO:0000313" key="15">
    <source>
        <dbReference type="EMBL" id="OQV21600.1"/>
    </source>
</evidence>
<keyword evidence="2 10" id="KW-0158">Chromosome</keyword>
<dbReference type="AlphaFoldDB" id="A0A1W0X2J8"/>
<dbReference type="InterPro" id="IPR036005">
    <property type="entry name" value="Creatinase/aminopeptidase-like"/>
</dbReference>
<feature type="compositionally biased region" description="Basic and acidic residues" evidence="11">
    <location>
        <begin position="476"/>
        <end position="493"/>
    </location>
</feature>
<dbReference type="Proteomes" id="UP000192578">
    <property type="component" value="Unassembled WGS sequence"/>
</dbReference>
<feature type="domain" description="FACT complex subunit SPT16 middle" evidence="13">
    <location>
        <begin position="543"/>
        <end position="704"/>
    </location>
</feature>
<dbReference type="GO" id="GO:0006281">
    <property type="term" value="P:DNA repair"/>
    <property type="evidence" value="ECO:0007669"/>
    <property type="project" value="UniProtKB-UniRule"/>
</dbReference>
<dbReference type="InterPro" id="IPR040258">
    <property type="entry name" value="Spt16"/>
</dbReference>
<dbReference type="GO" id="GO:0006260">
    <property type="term" value="P:DNA replication"/>
    <property type="evidence" value="ECO:0007669"/>
    <property type="project" value="UniProtKB-KW"/>
</dbReference>
<dbReference type="InterPro" id="IPR013719">
    <property type="entry name" value="RTT106/SPT16-like_middle_dom"/>
</dbReference>
<dbReference type="Pfam" id="PF21091">
    <property type="entry name" value="SPT16_C"/>
    <property type="match status" value="1"/>
</dbReference>
<keyword evidence="16" id="KW-1185">Reference proteome</keyword>
<keyword evidence="7 10" id="KW-0804">Transcription</keyword>
<evidence type="ECO:0000256" key="5">
    <source>
        <dbReference type="ARBA" id="ARBA00023015"/>
    </source>
</evidence>
<evidence type="ECO:0000256" key="6">
    <source>
        <dbReference type="ARBA" id="ARBA00023054"/>
    </source>
</evidence>
<evidence type="ECO:0000256" key="8">
    <source>
        <dbReference type="ARBA" id="ARBA00023204"/>
    </source>
</evidence>
<dbReference type="EMBL" id="MTYJ01000022">
    <property type="protein sequence ID" value="OQV21600.1"/>
    <property type="molecule type" value="Genomic_DNA"/>
</dbReference>
<keyword evidence="4 10" id="KW-0227">DNA damage</keyword>
<feature type="region of interest" description="Disordered" evidence="11">
    <location>
        <begin position="463"/>
        <end position="493"/>
    </location>
</feature>
<feature type="compositionally biased region" description="Gly residues" evidence="11">
    <location>
        <begin position="1044"/>
        <end position="1055"/>
    </location>
</feature>
<evidence type="ECO:0000259" key="13">
    <source>
        <dbReference type="SMART" id="SM01286"/>
    </source>
</evidence>
<dbReference type="GO" id="GO:0032786">
    <property type="term" value="P:positive regulation of DNA-templated transcription, elongation"/>
    <property type="evidence" value="ECO:0007669"/>
    <property type="project" value="UniProtKB-ARBA"/>
</dbReference>
<comment type="similarity">
    <text evidence="1 10">Belongs to the peptidase M24 family. SPT16 subfamily.</text>
</comment>
<dbReference type="GO" id="GO:0031491">
    <property type="term" value="F:nucleosome binding"/>
    <property type="evidence" value="ECO:0007669"/>
    <property type="project" value="TreeGrafter"/>
</dbReference>
<feature type="domain" description="FACT complex subunit SPT16 N-terminal lobe" evidence="12">
    <location>
        <begin position="9"/>
        <end position="174"/>
    </location>
</feature>
<dbReference type="InterPro" id="IPR013953">
    <property type="entry name" value="FACT_SPT16_M"/>
</dbReference>
<dbReference type="SMART" id="SM01287">
    <property type="entry name" value="Rtt106"/>
    <property type="match status" value="1"/>
</dbReference>
<evidence type="ECO:0000256" key="11">
    <source>
        <dbReference type="SAM" id="MobiDB-lite"/>
    </source>
</evidence>
<dbReference type="PANTHER" id="PTHR13980:SF15">
    <property type="entry name" value="FACT COMPLEX SUBUNIT SPT16"/>
    <property type="match status" value="1"/>
</dbReference>
<comment type="caution">
    <text evidence="15">The sequence shown here is derived from an EMBL/GenBank/DDBJ whole genome shotgun (WGS) entry which is preliminary data.</text>
</comment>
<feature type="region of interest" description="Disordered" evidence="11">
    <location>
        <begin position="936"/>
        <end position="1055"/>
    </location>
</feature>